<organism evidence="3 4">
    <name type="scientific">Diaporthe helianthi</name>
    <dbReference type="NCBI Taxonomy" id="158607"/>
    <lineage>
        <taxon>Eukaryota</taxon>
        <taxon>Fungi</taxon>
        <taxon>Dikarya</taxon>
        <taxon>Ascomycota</taxon>
        <taxon>Pezizomycotina</taxon>
        <taxon>Sordariomycetes</taxon>
        <taxon>Sordariomycetidae</taxon>
        <taxon>Diaporthales</taxon>
        <taxon>Diaporthaceae</taxon>
        <taxon>Diaporthe</taxon>
    </lineage>
</organism>
<dbReference type="InterPro" id="IPR053018">
    <property type="entry name" value="Elsinochrome_Biosynth-Asso"/>
</dbReference>
<evidence type="ECO:0000313" key="4">
    <source>
        <dbReference type="Proteomes" id="UP000094444"/>
    </source>
</evidence>
<feature type="compositionally biased region" description="Basic and acidic residues" evidence="1">
    <location>
        <begin position="404"/>
        <end position="425"/>
    </location>
</feature>
<evidence type="ECO:0000313" key="3">
    <source>
        <dbReference type="EMBL" id="POS68939.1"/>
    </source>
</evidence>
<dbReference type="Proteomes" id="UP000094444">
    <property type="component" value="Unassembled WGS sequence"/>
</dbReference>
<keyword evidence="2" id="KW-0472">Membrane</keyword>
<feature type="transmembrane region" description="Helical" evidence="2">
    <location>
        <begin position="208"/>
        <end position="225"/>
    </location>
</feature>
<feature type="transmembrane region" description="Helical" evidence="2">
    <location>
        <begin position="535"/>
        <end position="554"/>
    </location>
</feature>
<sequence length="570" mass="64041">MANCTSPRGPLDAENDIVGPGALAAFFTTAAITYFTVIVAYFTNTLDRDLINPFDAKVIEMTRKVLFRSKPKTQDLEPGGHNAIASRSYHQADSSRKARKDAISDFLVSLSDQQLVTGLAVLVAAVSGQQSLTGYDFSVATCLAWFSCTTHLATIDVLCVRFNRHRIIRHVRVAGLVCLMGLLSYAFIRTTSINSFRIPIDCPGNAPSLGYYAILSLLPLWIDYFSAVRKIYLGPPTSFWDVTELKSSRDKGSRNNGSSRVENLTARKKEKQSNDILDLIGKSKEHSRSRLGLFYYDGSFLETFPDMTYSFCFGITQVVVYRWDSPELSEESAEMGFGQITALLLLLLPFLAIGEAYTSYHSKREPISVSEPPQGHHHEIIENRDKATQVCSQTAATGKTPAASDRRPYKESYEMSADSPRRETHPDDHMILECAHSINPDTSEERHDKEHFRDQHGVGMEDVKDLDRYFPLEMRELSTLNQITDLETRRQDLIRRYNSVKEAEKNMGLRWPLALFGLHLAIGVISSVFLNSDDYGLELAGIILNIYSVVLGNLKSAERLVEILKRIRQN</sequence>
<dbReference type="EMBL" id="MAVT02002890">
    <property type="protein sequence ID" value="POS68939.1"/>
    <property type="molecule type" value="Genomic_DNA"/>
</dbReference>
<feature type="transmembrane region" description="Helical" evidence="2">
    <location>
        <begin position="511"/>
        <end position="529"/>
    </location>
</feature>
<feature type="transmembrane region" description="Helical" evidence="2">
    <location>
        <begin position="171"/>
        <end position="188"/>
    </location>
</feature>
<dbReference type="InParanoid" id="A0A2P5HFD6"/>
<reference evidence="3" key="1">
    <citation type="submission" date="2017-09" db="EMBL/GenBank/DDBJ databases">
        <title>Polyketide synthases of a Diaporthe helianthi virulent isolate.</title>
        <authorList>
            <person name="Baroncelli R."/>
        </authorList>
    </citation>
    <scope>NUCLEOTIDE SEQUENCE [LARGE SCALE GENOMIC DNA]</scope>
    <source>
        <strain evidence="3">7/96</strain>
    </source>
</reference>
<evidence type="ECO:0000256" key="2">
    <source>
        <dbReference type="SAM" id="Phobius"/>
    </source>
</evidence>
<protein>
    <submittedName>
        <fullName evidence="3">Uncharacterized protein</fullName>
    </submittedName>
</protein>
<feature type="transmembrane region" description="Helical" evidence="2">
    <location>
        <begin position="307"/>
        <end position="323"/>
    </location>
</feature>
<gene>
    <name evidence="3" type="ORF">DHEL01_v212666</name>
</gene>
<evidence type="ECO:0000256" key="1">
    <source>
        <dbReference type="SAM" id="MobiDB-lite"/>
    </source>
</evidence>
<keyword evidence="2" id="KW-1133">Transmembrane helix</keyword>
<feature type="transmembrane region" description="Helical" evidence="2">
    <location>
        <begin position="335"/>
        <end position="354"/>
    </location>
</feature>
<name>A0A2P5HFD6_DIAHE</name>
<keyword evidence="4" id="KW-1185">Reference proteome</keyword>
<dbReference type="PANTHER" id="PTHR37577:SF1">
    <property type="entry name" value="INTEGRAL MEMBRANE PROTEIN"/>
    <property type="match status" value="1"/>
</dbReference>
<comment type="caution">
    <text evidence="3">The sequence shown here is derived from an EMBL/GenBank/DDBJ whole genome shotgun (WGS) entry which is preliminary data.</text>
</comment>
<feature type="transmembrane region" description="Helical" evidence="2">
    <location>
        <begin position="17"/>
        <end position="42"/>
    </location>
</feature>
<dbReference type="OrthoDB" id="5427664at2759"/>
<dbReference type="AlphaFoldDB" id="A0A2P5HFD6"/>
<dbReference type="PANTHER" id="PTHR37577">
    <property type="entry name" value="INTEGRAL MEMBRANE PROTEIN"/>
    <property type="match status" value="1"/>
</dbReference>
<proteinExistence type="predicted"/>
<keyword evidence="2" id="KW-0812">Transmembrane</keyword>
<accession>A0A2P5HFD6</accession>
<feature type="region of interest" description="Disordered" evidence="1">
    <location>
        <begin position="387"/>
        <end position="425"/>
    </location>
</feature>
<dbReference type="STRING" id="158607.A0A2P5HFD6"/>